<dbReference type="Gene3D" id="2.60.120.200">
    <property type="match status" value="1"/>
</dbReference>
<reference evidence="3" key="1">
    <citation type="submission" date="2020-01" db="EMBL/GenBank/DDBJ databases">
        <title>Genome Sequencing of Three Apophysomyces-Like Fungal Strains Confirms a Novel Fungal Genus in the Mucoromycota with divergent Burkholderia-like Endosymbiotic Bacteria.</title>
        <authorList>
            <person name="Stajich J.E."/>
            <person name="Macias A.M."/>
            <person name="Carter-House D."/>
            <person name="Lovett B."/>
            <person name="Kasson L.R."/>
            <person name="Berry K."/>
            <person name="Grigoriev I."/>
            <person name="Chang Y."/>
            <person name="Spatafora J."/>
            <person name="Kasson M.T."/>
        </authorList>
    </citation>
    <scope>NUCLEOTIDE SEQUENCE</scope>
    <source>
        <strain evidence="3">NRRL A-21654</strain>
    </source>
</reference>
<evidence type="ECO:0000259" key="2">
    <source>
        <dbReference type="Pfam" id="PF21294"/>
    </source>
</evidence>
<dbReference type="PANTHER" id="PTHR40124">
    <property type="match status" value="1"/>
</dbReference>
<gene>
    <name evidence="3" type="ORF">EC973_004011</name>
</gene>
<comment type="caution">
    <text evidence="3">The sequence shown here is derived from an EMBL/GenBank/DDBJ whole genome shotgun (WGS) entry which is preliminary data.</text>
</comment>
<proteinExistence type="predicted"/>
<accession>A0A8H7BZU1</accession>
<keyword evidence="4" id="KW-1185">Reference proteome</keyword>
<name>A0A8H7BZU1_9FUNG</name>
<dbReference type="PANTHER" id="PTHR40124:SF1">
    <property type="entry name" value="DISAGGREGATASE RELATED REPEAT PROTEIN"/>
    <property type="match status" value="1"/>
</dbReference>
<organism evidence="3 4">
    <name type="scientific">Apophysomyces ossiformis</name>
    <dbReference type="NCBI Taxonomy" id="679940"/>
    <lineage>
        <taxon>Eukaryota</taxon>
        <taxon>Fungi</taxon>
        <taxon>Fungi incertae sedis</taxon>
        <taxon>Mucoromycota</taxon>
        <taxon>Mucoromycotina</taxon>
        <taxon>Mucoromycetes</taxon>
        <taxon>Mucorales</taxon>
        <taxon>Mucorineae</taxon>
        <taxon>Mucoraceae</taxon>
        <taxon>Apophysomyces</taxon>
    </lineage>
</organism>
<evidence type="ECO:0000313" key="4">
    <source>
        <dbReference type="Proteomes" id="UP000605846"/>
    </source>
</evidence>
<dbReference type="OrthoDB" id="2395160at2759"/>
<feature type="chain" id="PRO_5034801916" description="Polysaccharide lyase 14 domain-containing protein" evidence="1">
    <location>
        <begin position="18"/>
        <end position="332"/>
    </location>
</feature>
<dbReference type="Pfam" id="PF21294">
    <property type="entry name" value="Polysacc_lyase_14"/>
    <property type="match status" value="1"/>
</dbReference>
<evidence type="ECO:0000313" key="3">
    <source>
        <dbReference type="EMBL" id="KAF7729638.1"/>
    </source>
</evidence>
<dbReference type="AlphaFoldDB" id="A0A8H7BZU1"/>
<dbReference type="EMBL" id="JABAYA010000023">
    <property type="protein sequence ID" value="KAF7729638.1"/>
    <property type="molecule type" value="Genomic_DNA"/>
</dbReference>
<sequence length="332" mass="35868">MRLLSSVVFAFASTALAQNQPLSSRAQQLGLKQTWTAPMPSSGLSGSDPVTSFVATDWDNPIGYFYGDSDVSFVSDPVTNNASSTVMKVLYASGSYSPSGTKTGKGSTGGTEFYSTPFGNQSYDSALLRYDLAFDENFPWVQGGKLPGIFGGPPGVGCSGGDQASGSNCFSVRLMWREAGAGEAYAYVPTDDNLCKQPLVMCNSDYGITISRGLINFKKKQWTTLEIYIKVNDPSQSNGILQVWQDGSLRINQNALRYRTSNAIAVSSMMFSTFFGGGTPNYATPIDTYTYYKNIEYSVGQAVTLSNNLSTRNTIAYSTWFLAGLISLLLLQ</sequence>
<feature type="signal peptide" evidence="1">
    <location>
        <begin position="1"/>
        <end position="17"/>
    </location>
</feature>
<keyword evidence="1" id="KW-0732">Signal</keyword>
<dbReference type="InterPro" id="IPR048958">
    <property type="entry name" value="Polysacc_lyase_14"/>
</dbReference>
<dbReference type="Proteomes" id="UP000605846">
    <property type="component" value="Unassembled WGS sequence"/>
</dbReference>
<feature type="domain" description="Polysaccharide lyase 14" evidence="2">
    <location>
        <begin position="80"/>
        <end position="295"/>
    </location>
</feature>
<protein>
    <recommendedName>
        <fullName evidence="2">Polysaccharide lyase 14 domain-containing protein</fullName>
    </recommendedName>
</protein>
<evidence type="ECO:0000256" key="1">
    <source>
        <dbReference type="SAM" id="SignalP"/>
    </source>
</evidence>